<gene>
    <name evidence="1" type="primary">orf212</name>
</gene>
<organism evidence="1">
    <name type="scientific">Dactylella sp</name>
    <dbReference type="NCBI Taxonomy" id="1814903"/>
    <lineage>
        <taxon>Eukaryota</taxon>
        <taxon>Fungi</taxon>
        <taxon>Dikarya</taxon>
        <taxon>Ascomycota</taxon>
        <taxon>Pezizomycotina</taxon>
        <taxon>Orbiliomycetes</taxon>
        <taxon>Orbiliales</taxon>
        <taxon>Orbiliaceae</taxon>
        <taxon>Dactylella</taxon>
    </lineage>
</organism>
<dbReference type="AlphaFoldDB" id="A0A482DST6"/>
<geneLocation type="mitochondrion" evidence="1"/>
<dbReference type="EMBL" id="MK550697">
    <property type="protein sequence ID" value="QBM09604.1"/>
    <property type="molecule type" value="Genomic_DNA"/>
</dbReference>
<sequence length="212" mass="25302">MKNVITMKSIINNRMIFNSFLIRIIRWLREKKNSFKLYEKKENKNLFEFSEKKENKNLFEFSEKKGNMKIETINNIKEILSYKIEKLKGLLNNFINISKLKFVLFINKQISEASLLVSFNYLIKYNFKNTYLENLNLLTQIGRDRLYPGKWLWKSLLWDKLSKFGNLLKILVLKHNLKIMDGWVNHSSIVTNQNISLPLAVKLETLNLSQNY</sequence>
<accession>A0A482DST6</accession>
<proteinExistence type="predicted"/>
<name>A0A482DST6_9PEZI</name>
<evidence type="ECO:0000313" key="1">
    <source>
        <dbReference type="EMBL" id="QBM09604.1"/>
    </source>
</evidence>
<reference evidence="1" key="1">
    <citation type="submission" date="2019-02" db="EMBL/GenBank/DDBJ databases">
        <authorList>
            <person name="Fang M.L."/>
            <person name="Zhang Y."/>
        </authorList>
    </citation>
    <scope>NUCLEOTIDE SEQUENCE</scope>
    <source>
        <strain evidence="1">YMF1.01838</strain>
    </source>
</reference>
<protein>
    <submittedName>
        <fullName evidence="1">Uncharacterized protein</fullName>
    </submittedName>
</protein>
<keyword evidence="1" id="KW-0496">Mitochondrion</keyword>